<protein>
    <submittedName>
        <fullName evidence="2">BQ2448_5422 protein</fullName>
    </submittedName>
</protein>
<keyword evidence="3" id="KW-1185">Reference proteome</keyword>
<evidence type="ECO:0000256" key="1">
    <source>
        <dbReference type="SAM" id="SignalP"/>
    </source>
</evidence>
<dbReference type="STRING" id="269621.A0A238F6V6"/>
<dbReference type="AlphaFoldDB" id="A0A238F6V6"/>
<sequence>MLLQSFCAFLSLLVTPSLAFFQNFFHQQEPQKPIVFNYLQEFQRGTSRGNHMLALMTCMGCSSNLSSFLPSLVECQQGYTCPGTLACVAKPADCPCPHEGIDLKCPLPGAKDGEYVCARDCAKVKASLKI</sequence>
<organism evidence="2 3">
    <name type="scientific">Microbotryum intermedium</name>
    <dbReference type="NCBI Taxonomy" id="269621"/>
    <lineage>
        <taxon>Eukaryota</taxon>
        <taxon>Fungi</taxon>
        <taxon>Dikarya</taxon>
        <taxon>Basidiomycota</taxon>
        <taxon>Pucciniomycotina</taxon>
        <taxon>Microbotryomycetes</taxon>
        <taxon>Microbotryales</taxon>
        <taxon>Microbotryaceae</taxon>
        <taxon>Microbotryum</taxon>
    </lineage>
</organism>
<feature type="chain" id="PRO_5012308441" evidence="1">
    <location>
        <begin position="20"/>
        <end position="130"/>
    </location>
</feature>
<accession>A0A238F6V6</accession>
<feature type="signal peptide" evidence="1">
    <location>
        <begin position="1"/>
        <end position="19"/>
    </location>
</feature>
<evidence type="ECO:0000313" key="3">
    <source>
        <dbReference type="Proteomes" id="UP000198372"/>
    </source>
</evidence>
<evidence type="ECO:0000313" key="2">
    <source>
        <dbReference type="EMBL" id="SCV67811.1"/>
    </source>
</evidence>
<name>A0A238F6V6_9BASI</name>
<dbReference type="EMBL" id="FMSP01000002">
    <property type="protein sequence ID" value="SCV67811.1"/>
    <property type="molecule type" value="Genomic_DNA"/>
</dbReference>
<keyword evidence="1" id="KW-0732">Signal</keyword>
<dbReference type="OrthoDB" id="2234316at2759"/>
<reference evidence="3" key="1">
    <citation type="submission" date="2016-09" db="EMBL/GenBank/DDBJ databases">
        <authorList>
            <person name="Jeantristanb JTB J.-T."/>
            <person name="Ricardo R."/>
        </authorList>
    </citation>
    <scope>NUCLEOTIDE SEQUENCE [LARGE SCALE GENOMIC DNA]</scope>
</reference>
<gene>
    <name evidence="2" type="ORF">BQ2448_5422</name>
</gene>
<dbReference type="Proteomes" id="UP000198372">
    <property type="component" value="Unassembled WGS sequence"/>
</dbReference>
<proteinExistence type="predicted"/>